<evidence type="ECO:0000256" key="3">
    <source>
        <dbReference type="ARBA" id="ARBA00022692"/>
    </source>
</evidence>
<dbReference type="PIRSF" id="PIRSF006483">
    <property type="entry name" value="Membrane_protein_YitT"/>
    <property type="match status" value="1"/>
</dbReference>
<feature type="transmembrane region" description="Helical" evidence="6">
    <location>
        <begin position="64"/>
        <end position="86"/>
    </location>
</feature>
<dbReference type="InterPro" id="IPR019264">
    <property type="entry name" value="DUF2179"/>
</dbReference>
<evidence type="ECO:0000256" key="6">
    <source>
        <dbReference type="SAM" id="Phobius"/>
    </source>
</evidence>
<feature type="transmembrane region" description="Helical" evidence="6">
    <location>
        <begin position="121"/>
        <end position="143"/>
    </location>
</feature>
<proteinExistence type="predicted"/>
<accession>A0A0R2HNB7</accession>
<dbReference type="InterPro" id="IPR015867">
    <property type="entry name" value="N-reg_PII/ATP_PRibTrfase_C"/>
</dbReference>
<dbReference type="Pfam" id="PF10035">
    <property type="entry name" value="DUF2179"/>
    <property type="match status" value="1"/>
</dbReference>
<evidence type="ECO:0000256" key="1">
    <source>
        <dbReference type="ARBA" id="ARBA00004651"/>
    </source>
</evidence>
<feature type="transmembrane region" description="Helical" evidence="6">
    <location>
        <begin position="93"/>
        <end position="115"/>
    </location>
</feature>
<evidence type="ECO:0000256" key="4">
    <source>
        <dbReference type="ARBA" id="ARBA00022989"/>
    </source>
</evidence>
<evidence type="ECO:0000313" key="8">
    <source>
        <dbReference type="EMBL" id="KRN54403.1"/>
    </source>
</evidence>
<protein>
    <recommendedName>
        <fullName evidence="7">DUF2179 domain-containing protein</fullName>
    </recommendedName>
</protein>
<dbReference type="RefSeq" id="WP_051915630.1">
    <property type="nucleotide sequence ID" value="NZ_JQBS01000035.1"/>
</dbReference>
<dbReference type="GeneID" id="89588979"/>
<evidence type="ECO:0000256" key="5">
    <source>
        <dbReference type="ARBA" id="ARBA00023136"/>
    </source>
</evidence>
<reference evidence="8 9" key="1">
    <citation type="journal article" date="2015" name="Genome Announc.">
        <title>Expanding the biotechnology potential of lactobacilli through comparative genomics of 213 strains and associated genera.</title>
        <authorList>
            <person name="Sun Z."/>
            <person name="Harris H.M."/>
            <person name="McCann A."/>
            <person name="Guo C."/>
            <person name="Argimon S."/>
            <person name="Zhang W."/>
            <person name="Yang X."/>
            <person name="Jeffery I.B."/>
            <person name="Cooney J.C."/>
            <person name="Kagawa T.F."/>
            <person name="Liu W."/>
            <person name="Song Y."/>
            <person name="Salvetti E."/>
            <person name="Wrobel A."/>
            <person name="Rasinkangas P."/>
            <person name="Parkhill J."/>
            <person name="Rea M.C."/>
            <person name="O'Sullivan O."/>
            <person name="Ritari J."/>
            <person name="Douillard F.P."/>
            <person name="Paul Ross R."/>
            <person name="Yang R."/>
            <person name="Briner A.E."/>
            <person name="Felis G.E."/>
            <person name="de Vos W.M."/>
            <person name="Barrangou R."/>
            <person name="Klaenhammer T.R."/>
            <person name="Caufield P.W."/>
            <person name="Cui Y."/>
            <person name="Zhang H."/>
            <person name="O'Toole P.W."/>
        </authorList>
    </citation>
    <scope>NUCLEOTIDE SEQUENCE [LARGE SCALE GENOMIC DNA]</scope>
    <source>
        <strain evidence="8 9">DSM 20623</strain>
    </source>
</reference>
<comment type="subcellular location">
    <subcellularLocation>
        <location evidence="1">Cell membrane</location>
        <topology evidence="1">Multi-pass membrane protein</topology>
    </subcellularLocation>
</comment>
<dbReference type="Proteomes" id="UP000051658">
    <property type="component" value="Unassembled WGS sequence"/>
</dbReference>
<name>A0A0R2HNB7_CARDV</name>
<organism evidence="8 9">
    <name type="scientific">Carnobacterium divergens DSM 20623</name>
    <dbReference type="NCBI Taxonomy" id="1449336"/>
    <lineage>
        <taxon>Bacteria</taxon>
        <taxon>Bacillati</taxon>
        <taxon>Bacillota</taxon>
        <taxon>Bacilli</taxon>
        <taxon>Lactobacillales</taxon>
        <taxon>Carnobacteriaceae</taxon>
        <taxon>Carnobacterium</taxon>
    </lineage>
</organism>
<dbReference type="CDD" id="cd16380">
    <property type="entry name" value="YitT_C"/>
    <property type="match status" value="1"/>
</dbReference>
<feature type="transmembrane region" description="Helical" evidence="6">
    <location>
        <begin position="163"/>
        <end position="181"/>
    </location>
</feature>
<feature type="domain" description="DUF2179" evidence="7">
    <location>
        <begin position="233"/>
        <end position="288"/>
    </location>
</feature>
<dbReference type="EMBL" id="JQBS01000035">
    <property type="protein sequence ID" value="KRN54403.1"/>
    <property type="molecule type" value="Genomic_DNA"/>
</dbReference>
<keyword evidence="9" id="KW-1185">Reference proteome</keyword>
<dbReference type="eggNOG" id="COG1284">
    <property type="taxonomic scope" value="Bacteria"/>
</dbReference>
<dbReference type="Gene3D" id="3.30.70.120">
    <property type="match status" value="1"/>
</dbReference>
<evidence type="ECO:0000256" key="2">
    <source>
        <dbReference type="ARBA" id="ARBA00022475"/>
    </source>
</evidence>
<feature type="transmembrane region" description="Helical" evidence="6">
    <location>
        <begin position="21"/>
        <end position="44"/>
    </location>
</feature>
<keyword evidence="2" id="KW-1003">Cell membrane</keyword>
<dbReference type="Pfam" id="PF02588">
    <property type="entry name" value="YitT_membrane"/>
    <property type="match status" value="1"/>
</dbReference>
<evidence type="ECO:0000313" key="9">
    <source>
        <dbReference type="Proteomes" id="UP000051658"/>
    </source>
</evidence>
<dbReference type="PANTHER" id="PTHR33545">
    <property type="entry name" value="UPF0750 MEMBRANE PROTEIN YITT-RELATED"/>
    <property type="match status" value="1"/>
</dbReference>
<comment type="caution">
    <text evidence="8">The sequence shown here is derived from an EMBL/GenBank/DDBJ whole genome shotgun (WGS) entry which is preliminary data.</text>
</comment>
<keyword evidence="5 6" id="KW-0472">Membrane</keyword>
<evidence type="ECO:0000259" key="7">
    <source>
        <dbReference type="Pfam" id="PF10035"/>
    </source>
</evidence>
<dbReference type="PANTHER" id="PTHR33545:SF5">
    <property type="entry name" value="UPF0750 MEMBRANE PROTEIN YITT"/>
    <property type="match status" value="1"/>
</dbReference>
<dbReference type="GO" id="GO:0005886">
    <property type="term" value="C:plasma membrane"/>
    <property type="evidence" value="ECO:0007669"/>
    <property type="project" value="UniProtKB-SubCell"/>
</dbReference>
<keyword evidence="4 6" id="KW-1133">Transmembrane helix</keyword>
<dbReference type="InterPro" id="IPR051461">
    <property type="entry name" value="UPF0750_membrane"/>
</dbReference>
<sequence length="293" mass="32038">MLKGKEATEKPDFKATSIRRIGAAILYGMLASIGINFFLVPAKVYSSGITGLAQLLSKILTDYIHLNLSISTLILLLNLPLVFLSWKKLGSSFTCYSLISVIASSIFLKIVPVMTITTNPLVAAIFGGGLCGMGVGICLRYGLSTGGVDIIAVVIQLATGRKVGQLGFLVNGMILIVAGFLYGWELALYSIIAIYVNAHMVDFFHTRQQKMTVTIITKKSEELEEALTSKFIHGVTVIDHGYGLYTKEPVKMYITVVSKYELFYLEALVQEADSKAFVNVQQTTDLVGNFRQI</sequence>
<gene>
    <name evidence="8" type="ORF">IV74_GL001984</name>
</gene>
<feature type="transmembrane region" description="Helical" evidence="6">
    <location>
        <begin position="187"/>
        <end position="204"/>
    </location>
</feature>
<dbReference type="AlphaFoldDB" id="A0A0R2HNB7"/>
<dbReference type="PATRIC" id="fig|1449336.4.peg.2021"/>
<dbReference type="InterPro" id="IPR003740">
    <property type="entry name" value="YitT"/>
</dbReference>
<keyword evidence="3 6" id="KW-0812">Transmembrane</keyword>